<accession>A0A8K1GT94</accession>
<sequence length="101" mass="10479">MGCQLFQECAVGDSVKGLAEVQTDIHSPSCIHQVGHLVIKGDQVGQTPPTPPKAMLAGSDPLAILSLFLLSSAGVLGSIYSALGLFQQLFLATLTALTVMN</sequence>
<keyword evidence="1" id="KW-0472">Membrane</keyword>
<reference evidence="2" key="1">
    <citation type="submission" date="2019-04" db="EMBL/GenBank/DDBJ databases">
        <title>Genome assembly of Zosterops borbonicus 15179.</title>
        <authorList>
            <person name="Leroy T."/>
            <person name="Anselmetti Y."/>
            <person name="Tilak M.-K."/>
            <person name="Nabholz B."/>
        </authorList>
    </citation>
    <scope>NUCLEOTIDE SEQUENCE</scope>
    <source>
        <strain evidence="2">HGM_15179</strain>
        <tissue evidence="2">Muscle</tissue>
    </source>
</reference>
<proteinExistence type="predicted"/>
<dbReference type="OrthoDB" id="9221392at2759"/>
<name>A0A8K1GT94_9PASS</name>
<protein>
    <submittedName>
        <fullName evidence="2">Uncharacterized protein</fullName>
    </submittedName>
</protein>
<evidence type="ECO:0000256" key="1">
    <source>
        <dbReference type="SAM" id="Phobius"/>
    </source>
</evidence>
<dbReference type="AlphaFoldDB" id="A0A8K1GT94"/>
<keyword evidence="1" id="KW-1133">Transmembrane helix</keyword>
<evidence type="ECO:0000313" key="3">
    <source>
        <dbReference type="Proteomes" id="UP000796761"/>
    </source>
</evidence>
<feature type="transmembrane region" description="Helical" evidence="1">
    <location>
        <begin position="62"/>
        <end position="86"/>
    </location>
</feature>
<keyword evidence="3" id="KW-1185">Reference proteome</keyword>
<keyword evidence="1" id="KW-0812">Transmembrane</keyword>
<gene>
    <name evidence="2" type="ORF">HGM15179_002225</name>
</gene>
<organism evidence="2 3">
    <name type="scientific">Zosterops borbonicus</name>
    <dbReference type="NCBI Taxonomy" id="364589"/>
    <lineage>
        <taxon>Eukaryota</taxon>
        <taxon>Metazoa</taxon>
        <taxon>Chordata</taxon>
        <taxon>Craniata</taxon>
        <taxon>Vertebrata</taxon>
        <taxon>Euteleostomi</taxon>
        <taxon>Archelosauria</taxon>
        <taxon>Archosauria</taxon>
        <taxon>Dinosauria</taxon>
        <taxon>Saurischia</taxon>
        <taxon>Theropoda</taxon>
        <taxon>Coelurosauria</taxon>
        <taxon>Aves</taxon>
        <taxon>Neognathae</taxon>
        <taxon>Neoaves</taxon>
        <taxon>Telluraves</taxon>
        <taxon>Australaves</taxon>
        <taxon>Passeriformes</taxon>
        <taxon>Sylvioidea</taxon>
        <taxon>Zosteropidae</taxon>
        <taxon>Zosterops</taxon>
    </lineage>
</organism>
<dbReference type="Proteomes" id="UP000796761">
    <property type="component" value="Unassembled WGS sequence"/>
</dbReference>
<comment type="caution">
    <text evidence="2">The sequence shown here is derived from an EMBL/GenBank/DDBJ whole genome shotgun (WGS) entry which is preliminary data.</text>
</comment>
<dbReference type="EMBL" id="SWJQ01000037">
    <property type="protein sequence ID" value="TRZ24876.1"/>
    <property type="molecule type" value="Genomic_DNA"/>
</dbReference>
<evidence type="ECO:0000313" key="2">
    <source>
        <dbReference type="EMBL" id="TRZ24876.1"/>
    </source>
</evidence>